<proteinExistence type="predicted"/>
<sequence length="486" mass="54142">MSTHLIHMCMCPRGGMGVLVLYSHGVGTTAKWISGSVSTVDQTDQTFSVIYANGIAESNLSFGSPAVRPANAGPPSEMETLYAMMWDRNMSNQLRVLLQNGTTIPDIVDRVAVFLQEKAQTNIMERETNIEMGFLARLLLAGSERQRKMDVYYTPVDLELKNTLLRTYATCSWNLTEALHAVGSIYADWDGIPHEQNRLSQEERLLLMRFGFLLQYISITFPVHTIGNVSDYVDGDDPAEGIHSYFEHMVNMDMTVPLYGSNGTRGEGYVDIIIMPSTLAHIVGLLSMTAAPESQFNHISGGGKHRLFFKLNAVMNESAKGAYKTIQRILQQVERTVNLLLLRTNYHFWKAYSLSPDQVNLAVLGSGFDDAVAADQQYAHTDMNDPQQNSQFPPAHPAPVPGQLIIFPVACIMALYGATYLSVAPGSWGCDASYTMEPYDVQSGHLFIFHGNLVHSGRSHRVQSWRFHWYRPLLGVLFDAGPFNLC</sequence>
<reference evidence="1" key="1">
    <citation type="submission" date="2021-01" db="EMBL/GenBank/DDBJ databases">
        <authorList>
            <person name="Corre E."/>
            <person name="Pelletier E."/>
            <person name="Niang G."/>
            <person name="Scheremetjew M."/>
            <person name="Finn R."/>
            <person name="Kale V."/>
            <person name="Holt S."/>
            <person name="Cochrane G."/>
            <person name="Meng A."/>
            <person name="Brown T."/>
            <person name="Cohen L."/>
        </authorList>
    </citation>
    <scope>NUCLEOTIDE SEQUENCE</scope>
    <source>
        <strain evidence="1">CCMP1381</strain>
    </source>
</reference>
<protein>
    <submittedName>
        <fullName evidence="1">Uncharacterized protein</fullName>
    </submittedName>
</protein>
<dbReference type="EMBL" id="HBGS01018859">
    <property type="protein sequence ID" value="CAD9406036.1"/>
    <property type="molecule type" value="Transcribed_RNA"/>
</dbReference>
<evidence type="ECO:0000313" key="1">
    <source>
        <dbReference type="EMBL" id="CAD9406036.1"/>
    </source>
</evidence>
<dbReference type="AlphaFoldDB" id="A0A7S2BT10"/>
<organism evidence="1">
    <name type="scientific">Octactis speculum</name>
    <dbReference type="NCBI Taxonomy" id="3111310"/>
    <lineage>
        <taxon>Eukaryota</taxon>
        <taxon>Sar</taxon>
        <taxon>Stramenopiles</taxon>
        <taxon>Ochrophyta</taxon>
        <taxon>Dictyochophyceae</taxon>
        <taxon>Dictyochales</taxon>
        <taxon>Dictyochaceae</taxon>
        <taxon>Octactis</taxon>
    </lineage>
</organism>
<gene>
    <name evidence="1" type="ORF">DSPE1174_LOCUS9859</name>
</gene>
<accession>A0A7S2BT10</accession>
<name>A0A7S2BT10_9STRA</name>